<dbReference type="Proteomes" id="UP000829196">
    <property type="component" value="Unassembled WGS sequence"/>
</dbReference>
<organism evidence="1 2">
    <name type="scientific">Dendrobium nobile</name>
    <name type="common">Orchid</name>
    <dbReference type="NCBI Taxonomy" id="94219"/>
    <lineage>
        <taxon>Eukaryota</taxon>
        <taxon>Viridiplantae</taxon>
        <taxon>Streptophyta</taxon>
        <taxon>Embryophyta</taxon>
        <taxon>Tracheophyta</taxon>
        <taxon>Spermatophyta</taxon>
        <taxon>Magnoliopsida</taxon>
        <taxon>Liliopsida</taxon>
        <taxon>Asparagales</taxon>
        <taxon>Orchidaceae</taxon>
        <taxon>Epidendroideae</taxon>
        <taxon>Malaxideae</taxon>
        <taxon>Dendrobiinae</taxon>
        <taxon>Dendrobium</taxon>
    </lineage>
</organism>
<evidence type="ECO:0000313" key="2">
    <source>
        <dbReference type="Proteomes" id="UP000829196"/>
    </source>
</evidence>
<keyword evidence="2" id="KW-1185">Reference proteome</keyword>
<comment type="caution">
    <text evidence="1">The sequence shown here is derived from an EMBL/GenBank/DDBJ whole genome shotgun (WGS) entry which is preliminary data.</text>
</comment>
<name>A0A8T3AX60_DENNO</name>
<gene>
    <name evidence="1" type="ORF">KFK09_016119</name>
</gene>
<accession>A0A8T3AX60</accession>
<evidence type="ECO:0000313" key="1">
    <source>
        <dbReference type="EMBL" id="KAI0501176.1"/>
    </source>
</evidence>
<dbReference type="AlphaFoldDB" id="A0A8T3AX60"/>
<dbReference type="EMBL" id="JAGYWB010000012">
    <property type="protein sequence ID" value="KAI0501176.1"/>
    <property type="molecule type" value="Genomic_DNA"/>
</dbReference>
<sequence length="54" mass="6513">METVGLRERMQEEEKICACEAKMHYKINESCYTKMHYKDLRVCIHLAKLRKLPI</sequence>
<reference evidence="1" key="1">
    <citation type="journal article" date="2022" name="Front. Genet.">
        <title>Chromosome-Scale Assembly of the Dendrobium nobile Genome Provides Insights Into the Molecular Mechanism of the Biosynthesis of the Medicinal Active Ingredient of Dendrobium.</title>
        <authorList>
            <person name="Xu Q."/>
            <person name="Niu S.-C."/>
            <person name="Li K.-L."/>
            <person name="Zheng P.-J."/>
            <person name="Zhang X.-J."/>
            <person name="Jia Y."/>
            <person name="Liu Y."/>
            <person name="Niu Y.-X."/>
            <person name="Yu L.-H."/>
            <person name="Chen D.-F."/>
            <person name="Zhang G.-Q."/>
        </authorList>
    </citation>
    <scope>NUCLEOTIDE SEQUENCE</scope>
    <source>
        <tissue evidence="1">Leaf</tissue>
    </source>
</reference>
<protein>
    <submittedName>
        <fullName evidence="1">Uncharacterized protein</fullName>
    </submittedName>
</protein>
<proteinExistence type="predicted"/>